<dbReference type="SUPFAM" id="SSF55785">
    <property type="entry name" value="PYP-like sensor domain (PAS domain)"/>
    <property type="match status" value="1"/>
</dbReference>
<dbReference type="InterPro" id="IPR003594">
    <property type="entry name" value="HATPase_dom"/>
</dbReference>
<dbReference type="InterPro" id="IPR004358">
    <property type="entry name" value="Sig_transdc_His_kin-like_C"/>
</dbReference>
<dbReference type="SMART" id="SM00388">
    <property type="entry name" value="HisKA"/>
    <property type="match status" value="2"/>
</dbReference>
<feature type="modified residue" description="4-aspartylphosphate" evidence="4">
    <location>
        <position position="667"/>
    </location>
</feature>
<dbReference type="InterPro" id="IPR036097">
    <property type="entry name" value="HisK_dim/P_sf"/>
</dbReference>
<dbReference type="InterPro" id="IPR029016">
    <property type="entry name" value="GAF-like_dom_sf"/>
</dbReference>
<dbReference type="SUPFAM" id="SSF52172">
    <property type="entry name" value="CheY-like"/>
    <property type="match status" value="1"/>
</dbReference>
<dbReference type="InterPro" id="IPR001789">
    <property type="entry name" value="Sig_transdc_resp-reg_receiver"/>
</dbReference>
<dbReference type="InterPro" id="IPR003661">
    <property type="entry name" value="HisK_dim/P_dom"/>
</dbReference>
<dbReference type="RefSeq" id="WP_380061368.1">
    <property type="nucleotide sequence ID" value="NZ_JBHSEI010000005.1"/>
</dbReference>
<dbReference type="CDD" id="cd00082">
    <property type="entry name" value="HisKA"/>
    <property type="match status" value="2"/>
</dbReference>
<comment type="catalytic activity">
    <reaction evidence="1">
        <text>ATP + protein L-histidine = ADP + protein N-phospho-L-histidine.</text>
        <dbReference type="EC" id="2.7.13.3"/>
    </reaction>
</comment>
<organism evidence="8 9">
    <name type="scientific">Deinococcus hohokamensis</name>
    <dbReference type="NCBI Taxonomy" id="309883"/>
    <lineage>
        <taxon>Bacteria</taxon>
        <taxon>Thermotogati</taxon>
        <taxon>Deinococcota</taxon>
        <taxon>Deinococci</taxon>
        <taxon>Deinococcales</taxon>
        <taxon>Deinococcaceae</taxon>
        <taxon>Deinococcus</taxon>
    </lineage>
</organism>
<reference evidence="9" key="1">
    <citation type="journal article" date="2019" name="Int. J. Syst. Evol. Microbiol.">
        <title>The Global Catalogue of Microorganisms (GCM) 10K type strain sequencing project: providing services to taxonomists for standard genome sequencing and annotation.</title>
        <authorList>
            <consortium name="The Broad Institute Genomics Platform"/>
            <consortium name="The Broad Institute Genome Sequencing Center for Infectious Disease"/>
            <person name="Wu L."/>
            <person name="Ma J."/>
        </authorList>
    </citation>
    <scope>NUCLEOTIDE SEQUENCE [LARGE SCALE GENOMIC DNA]</scope>
    <source>
        <strain evidence="9">CCUG 55995</strain>
    </source>
</reference>
<feature type="domain" description="Response regulatory" evidence="6">
    <location>
        <begin position="619"/>
        <end position="734"/>
    </location>
</feature>
<dbReference type="Gene3D" id="3.40.50.2300">
    <property type="match status" value="1"/>
</dbReference>
<comment type="caution">
    <text evidence="8">The sequence shown here is derived from an EMBL/GenBank/DDBJ whole genome shotgun (WGS) entry which is preliminary data.</text>
</comment>
<dbReference type="PROSITE" id="PS50113">
    <property type="entry name" value="PAC"/>
    <property type="match status" value="1"/>
</dbReference>
<evidence type="ECO:0000256" key="1">
    <source>
        <dbReference type="ARBA" id="ARBA00000085"/>
    </source>
</evidence>
<feature type="domain" description="PAC" evidence="7">
    <location>
        <begin position="855"/>
        <end position="907"/>
    </location>
</feature>
<evidence type="ECO:0000259" key="6">
    <source>
        <dbReference type="PROSITE" id="PS50110"/>
    </source>
</evidence>
<evidence type="ECO:0000256" key="3">
    <source>
        <dbReference type="ARBA" id="ARBA00022553"/>
    </source>
</evidence>
<dbReference type="Gene3D" id="3.30.450.20">
    <property type="entry name" value="PAS domain"/>
    <property type="match status" value="2"/>
</dbReference>
<evidence type="ECO:0000313" key="9">
    <source>
        <dbReference type="Proteomes" id="UP001595952"/>
    </source>
</evidence>
<proteinExistence type="predicted"/>
<dbReference type="InterPro" id="IPR036890">
    <property type="entry name" value="HATPase_C_sf"/>
</dbReference>
<keyword evidence="3 4" id="KW-0597">Phosphoprotein</keyword>
<dbReference type="Pfam" id="PF00512">
    <property type="entry name" value="HisKA"/>
    <property type="match status" value="2"/>
</dbReference>
<dbReference type="EMBL" id="JBHSEI010000005">
    <property type="protein sequence ID" value="MFC4638362.1"/>
    <property type="molecule type" value="Genomic_DNA"/>
</dbReference>
<keyword evidence="8" id="KW-0547">Nucleotide-binding</keyword>
<dbReference type="SMART" id="SM00448">
    <property type="entry name" value="REC"/>
    <property type="match status" value="1"/>
</dbReference>
<dbReference type="PROSITE" id="PS50109">
    <property type="entry name" value="HIS_KIN"/>
    <property type="match status" value="2"/>
</dbReference>
<dbReference type="CDD" id="cd16922">
    <property type="entry name" value="HATPase_EvgS-ArcB-TorS-like"/>
    <property type="match status" value="1"/>
</dbReference>
<dbReference type="Gene3D" id="3.30.565.10">
    <property type="entry name" value="Histidine kinase-like ATPase, C-terminal domain"/>
    <property type="match status" value="2"/>
</dbReference>
<dbReference type="Pfam" id="PF02518">
    <property type="entry name" value="HATPase_c"/>
    <property type="match status" value="2"/>
</dbReference>
<dbReference type="Pfam" id="PF13188">
    <property type="entry name" value="PAS_8"/>
    <property type="match status" value="1"/>
</dbReference>
<sequence>MTHSTQLPFDAAREIFVGEGEMARRMLERDWASTPLGPPQQWPQSLKTIVRVMLTSRFAMWMAWGDDLTFFCNDAYRPTLGVKHTWALGARSDVVWAEIWKDIGPRIDHVMTTGEATWDEGLLLFLERSGYPEETYHTFSYSPLADDASTITGMLCVVTEESERVIGERQLRVLRDLAARLNDARTRDEVFAAVGACLNDEAHDVPAALALLGEGSELQPVFRSGWLAQGSPAADWPLAQVLEQLTPALLDPLPAPLSAGANGPSSYRALALPMAQPGAVRAAGVFVVGLNPYRPLSEAYRGFLNLFVGQVAAGLANAAEYEAGLRRAEALAALDRAKTAFFANASHELRTPLTLILGPLEDLLTGEAGELAPAQRATLDMAHRNALRLLRLVNGLLDFSRLESGRAQASYTPTDLAAFTADLASSFRDAMERAGLQYVVETDTLPDPVYLDPELWEKVVLNLLSNAFKFTLAGQVAVSVRAEGGWAVLRVSDTGVGVPPAEVSRLFERFHRVEGQRGRSFEGTGIGLALVREIVELHGGSIEAQSEEGQGTTFTVRVPFGHAHLPPERLGAPRHLASTATGALPYVEEALRWLPDTAGPETLPEPDVSSELPTTVRGRILLADDNGDLREYIQKLLVPHHDVQVVANGEAALEAVRAEAPDLVITDVMMPRLDGFGVLRALREGETTRNLPVIMLSARAGEEARVHGLEAGADDYLVKPFSARELLAKVNAHLALSRLRRQALEREQAYSAELETKVAERTKALREALDHSEWQAAELNTILASLPDAVYVGDLNGIKRANQPALDMLGFDTLAQLAQPVSETDAQLVLRNPETGEPLPPGEGPFIKAALGQANQVDVLIRHMKTGEDRVMRAAAAPIRRGEQVVGAVSVVSDITERARLQDTLRRANEELTRSNAELERFAYIASHDLQEPIRTVASFAGLVNHRYGAQLDSRGQTYLRTIEQGAERMKVLVDDILVFSRLNADPPPLRPVNLNEPLREALARLDATLRDAGAQVDVAELPLVWGDAPRLAQLFQNLVGNAVKFRRAEVMPEVRVSAAWEEGSWHVQVSDNGIGIEAAYYERIFEMFQRLHGRQDYTGTGLGLAICQKILAQHGGRIWVDSQPGMGSTFHFTLNAAEA</sequence>
<dbReference type="InterPro" id="IPR000700">
    <property type="entry name" value="PAS-assoc_C"/>
</dbReference>
<evidence type="ECO:0000256" key="4">
    <source>
        <dbReference type="PROSITE-ProRule" id="PRU00169"/>
    </source>
</evidence>
<evidence type="ECO:0000256" key="2">
    <source>
        <dbReference type="ARBA" id="ARBA00012438"/>
    </source>
</evidence>
<dbReference type="SUPFAM" id="SSF55781">
    <property type="entry name" value="GAF domain-like"/>
    <property type="match status" value="1"/>
</dbReference>
<dbReference type="GO" id="GO:0005524">
    <property type="term" value="F:ATP binding"/>
    <property type="evidence" value="ECO:0007669"/>
    <property type="project" value="UniProtKB-KW"/>
</dbReference>
<dbReference type="SUPFAM" id="SSF55874">
    <property type="entry name" value="ATPase domain of HSP90 chaperone/DNA topoisomerase II/histidine kinase"/>
    <property type="match status" value="2"/>
</dbReference>
<accession>A0ABV9I7Q1</accession>
<dbReference type="InterPro" id="IPR011006">
    <property type="entry name" value="CheY-like_superfamily"/>
</dbReference>
<name>A0ABV9I7Q1_9DEIO</name>
<dbReference type="PANTHER" id="PTHR43547:SF2">
    <property type="entry name" value="HYBRID SIGNAL TRANSDUCTION HISTIDINE KINASE C"/>
    <property type="match status" value="1"/>
</dbReference>
<evidence type="ECO:0000313" key="8">
    <source>
        <dbReference type="EMBL" id="MFC4638362.1"/>
    </source>
</evidence>
<dbReference type="PANTHER" id="PTHR43547">
    <property type="entry name" value="TWO-COMPONENT HISTIDINE KINASE"/>
    <property type="match status" value="1"/>
</dbReference>
<dbReference type="Proteomes" id="UP001595952">
    <property type="component" value="Unassembled WGS sequence"/>
</dbReference>
<dbReference type="Gene3D" id="1.10.287.130">
    <property type="match status" value="2"/>
</dbReference>
<dbReference type="InterPro" id="IPR005467">
    <property type="entry name" value="His_kinase_dom"/>
</dbReference>
<protein>
    <recommendedName>
        <fullName evidence="2">histidine kinase</fullName>
        <ecNumber evidence="2">2.7.13.3</ecNumber>
    </recommendedName>
</protein>
<keyword evidence="8" id="KW-0067">ATP-binding</keyword>
<evidence type="ECO:0000259" key="5">
    <source>
        <dbReference type="PROSITE" id="PS50109"/>
    </source>
</evidence>
<keyword evidence="9" id="KW-1185">Reference proteome</keyword>
<dbReference type="Gene3D" id="3.30.450.40">
    <property type="match status" value="1"/>
</dbReference>
<gene>
    <name evidence="8" type="ORF">ACFO0D_08390</name>
</gene>
<dbReference type="EC" id="2.7.13.3" evidence="2"/>
<dbReference type="InterPro" id="IPR000014">
    <property type="entry name" value="PAS"/>
</dbReference>
<dbReference type="PROSITE" id="PS50110">
    <property type="entry name" value="RESPONSE_REGULATORY"/>
    <property type="match status" value="1"/>
</dbReference>
<dbReference type="CDD" id="cd17574">
    <property type="entry name" value="REC_OmpR"/>
    <property type="match status" value="1"/>
</dbReference>
<dbReference type="SUPFAM" id="SSF47384">
    <property type="entry name" value="Homodimeric domain of signal transducing histidine kinase"/>
    <property type="match status" value="2"/>
</dbReference>
<dbReference type="InterPro" id="IPR035965">
    <property type="entry name" value="PAS-like_dom_sf"/>
</dbReference>
<evidence type="ECO:0000259" key="7">
    <source>
        <dbReference type="PROSITE" id="PS50113"/>
    </source>
</evidence>
<feature type="domain" description="Histidine kinase" evidence="5">
    <location>
        <begin position="925"/>
        <end position="1139"/>
    </location>
</feature>
<dbReference type="Pfam" id="PF00072">
    <property type="entry name" value="Response_reg"/>
    <property type="match status" value="1"/>
</dbReference>
<dbReference type="SMART" id="SM00387">
    <property type="entry name" value="HATPase_c"/>
    <property type="match status" value="2"/>
</dbReference>
<dbReference type="PRINTS" id="PR00344">
    <property type="entry name" value="BCTRLSENSOR"/>
</dbReference>
<feature type="domain" description="Histidine kinase" evidence="5">
    <location>
        <begin position="344"/>
        <end position="562"/>
    </location>
</feature>